<keyword evidence="13" id="KW-1185">Reference proteome</keyword>
<gene>
    <name evidence="12" type="ORF">NEMVEDRAFT_v1g206765</name>
</gene>
<dbReference type="EMBL" id="DS469579">
    <property type="protein sequence ID" value="EDO41359.1"/>
    <property type="molecule type" value="Genomic_DNA"/>
</dbReference>
<evidence type="ECO:0000259" key="11">
    <source>
        <dbReference type="Pfam" id="PF02434"/>
    </source>
</evidence>
<reference evidence="12 13" key="1">
    <citation type="journal article" date="2007" name="Science">
        <title>Sea anemone genome reveals ancestral eumetazoan gene repertoire and genomic organization.</title>
        <authorList>
            <person name="Putnam N.H."/>
            <person name="Srivastava M."/>
            <person name="Hellsten U."/>
            <person name="Dirks B."/>
            <person name="Chapman J."/>
            <person name="Salamov A."/>
            <person name="Terry A."/>
            <person name="Shapiro H."/>
            <person name="Lindquist E."/>
            <person name="Kapitonov V.V."/>
            <person name="Jurka J."/>
            <person name="Genikhovich G."/>
            <person name="Grigoriev I.V."/>
            <person name="Lucas S.M."/>
            <person name="Steele R.E."/>
            <person name="Finnerty J.R."/>
            <person name="Technau U."/>
            <person name="Martindale M.Q."/>
            <person name="Rokhsar D.S."/>
        </authorList>
    </citation>
    <scope>NUCLEOTIDE SEQUENCE [LARGE SCALE GENOMIC DNA]</scope>
    <source>
        <strain evidence="13">CH2 X CH6</strain>
    </source>
</reference>
<dbReference type="Pfam" id="PF02434">
    <property type="entry name" value="Fringe"/>
    <property type="match status" value="2"/>
</dbReference>
<keyword evidence="6" id="KW-0735">Signal-anchor</keyword>
<protein>
    <recommendedName>
        <fullName evidence="11">Fringe-like glycosyltransferase domain-containing protein</fullName>
    </recommendedName>
</protein>
<evidence type="ECO:0000256" key="1">
    <source>
        <dbReference type="ARBA" id="ARBA00004606"/>
    </source>
</evidence>
<keyword evidence="3" id="KW-0328">Glycosyltransferase</keyword>
<keyword evidence="7" id="KW-1133">Transmembrane helix</keyword>
<evidence type="ECO:0000256" key="3">
    <source>
        <dbReference type="ARBA" id="ARBA00022676"/>
    </source>
</evidence>
<dbReference type="InterPro" id="IPR003378">
    <property type="entry name" value="Fringe-like_glycosylTrfase"/>
</dbReference>
<dbReference type="AlphaFoldDB" id="A7S4P9"/>
<evidence type="ECO:0000256" key="5">
    <source>
        <dbReference type="ARBA" id="ARBA00022692"/>
    </source>
</evidence>
<feature type="domain" description="Fringe-like glycosyltransferase" evidence="11">
    <location>
        <begin position="73"/>
        <end position="157"/>
    </location>
</feature>
<dbReference type="InParanoid" id="A7S4P9"/>
<name>A7S4P9_NEMVE</name>
<dbReference type="eggNOG" id="KOG2246">
    <property type="taxonomic scope" value="Eukaryota"/>
</dbReference>
<evidence type="ECO:0000256" key="9">
    <source>
        <dbReference type="ARBA" id="ARBA00037847"/>
    </source>
</evidence>
<evidence type="ECO:0000256" key="2">
    <source>
        <dbReference type="ARBA" id="ARBA00008661"/>
    </source>
</evidence>
<dbReference type="FunFam" id="3.90.550.50:FF:000008">
    <property type="entry name" value="Beta-1,3-glucosyltransferase"/>
    <property type="match status" value="1"/>
</dbReference>
<dbReference type="GO" id="GO:0008375">
    <property type="term" value="F:acetylglucosaminyltransferase activity"/>
    <property type="evidence" value="ECO:0000318"/>
    <property type="project" value="GO_Central"/>
</dbReference>
<evidence type="ECO:0000256" key="4">
    <source>
        <dbReference type="ARBA" id="ARBA00022679"/>
    </source>
</evidence>
<evidence type="ECO:0000256" key="6">
    <source>
        <dbReference type="ARBA" id="ARBA00022968"/>
    </source>
</evidence>
<evidence type="ECO:0000313" key="13">
    <source>
        <dbReference type="Proteomes" id="UP000001593"/>
    </source>
</evidence>
<evidence type="ECO:0000256" key="8">
    <source>
        <dbReference type="ARBA" id="ARBA00023136"/>
    </source>
</evidence>
<proteinExistence type="inferred from homology"/>
<feature type="chain" id="PRO_5002714737" description="Fringe-like glycosyltransferase domain-containing protein" evidence="10">
    <location>
        <begin position="23"/>
        <end position="433"/>
    </location>
</feature>
<evidence type="ECO:0000256" key="10">
    <source>
        <dbReference type="SAM" id="SignalP"/>
    </source>
</evidence>
<dbReference type="HOGENOM" id="CLU_030081_1_1_1"/>
<dbReference type="STRING" id="45351.A7S4P9"/>
<dbReference type="OMA" id="CATYPRF"/>
<comment type="subcellular location">
    <subcellularLocation>
        <location evidence="9">Endomembrane system</location>
        <topology evidence="9">Single-pass membrane protein</topology>
    </subcellularLocation>
    <subcellularLocation>
        <location evidence="1">Membrane</location>
        <topology evidence="1">Single-pass type II membrane protein</topology>
    </subcellularLocation>
</comment>
<evidence type="ECO:0000313" key="12">
    <source>
        <dbReference type="EMBL" id="EDO41359.1"/>
    </source>
</evidence>
<dbReference type="Proteomes" id="UP000001593">
    <property type="component" value="Unassembled WGS sequence"/>
</dbReference>
<keyword evidence="8" id="KW-0472">Membrane</keyword>
<keyword evidence="10" id="KW-0732">Signal</keyword>
<feature type="domain" description="Fringe-like glycosyltransferase" evidence="11">
    <location>
        <begin position="215"/>
        <end position="420"/>
    </location>
</feature>
<accession>A7S4P9</accession>
<keyword evidence="5" id="KW-0812">Transmembrane</keyword>
<keyword evidence="4" id="KW-0808">Transferase</keyword>
<feature type="signal peptide" evidence="10">
    <location>
        <begin position="1"/>
        <end position="22"/>
    </location>
</feature>
<dbReference type="PhylomeDB" id="A7S4P9"/>
<dbReference type="Gene3D" id="3.90.550.50">
    <property type="match status" value="2"/>
</dbReference>
<dbReference type="GO" id="GO:0016020">
    <property type="term" value="C:membrane"/>
    <property type="evidence" value="ECO:0007669"/>
    <property type="project" value="UniProtKB-SubCell"/>
</dbReference>
<organism evidence="12 13">
    <name type="scientific">Nematostella vectensis</name>
    <name type="common">Starlet sea anemone</name>
    <dbReference type="NCBI Taxonomy" id="45351"/>
    <lineage>
        <taxon>Eukaryota</taxon>
        <taxon>Metazoa</taxon>
        <taxon>Cnidaria</taxon>
        <taxon>Anthozoa</taxon>
        <taxon>Hexacorallia</taxon>
        <taxon>Actiniaria</taxon>
        <taxon>Edwardsiidae</taxon>
        <taxon>Nematostella</taxon>
    </lineage>
</organism>
<evidence type="ECO:0000256" key="7">
    <source>
        <dbReference type="ARBA" id="ARBA00022989"/>
    </source>
</evidence>
<comment type="similarity">
    <text evidence="2">Belongs to the glycosyltransferase 31 family.</text>
</comment>
<dbReference type="PANTHER" id="PTHR10811">
    <property type="entry name" value="FRINGE-RELATED"/>
    <property type="match status" value="1"/>
</dbReference>
<dbReference type="GO" id="GO:0012505">
    <property type="term" value="C:endomembrane system"/>
    <property type="evidence" value="ECO:0007669"/>
    <property type="project" value="UniProtKB-SubCell"/>
</dbReference>
<dbReference type="FunFam" id="3.90.550.50:FF:000070">
    <property type="entry name" value="Beta-1,3-glucosyltransferase-like Protein"/>
    <property type="match status" value="1"/>
</dbReference>
<sequence>MEKFSRWNLATILINCFLCASGLDEFSPDSPVAAFEFGAITKDKLFLRMLHETWAPYGAWSIFPILPSLLQRYADNKAWIFFCEEDTVIDLKKLIEVLGKYNASKELFLGHAIQDPRPAIIHHFAFVEDPSQFSFPDFAAGWAISIPLLKSMSKRLESKPINSDFTIDVQHEVAMFIRNEGEGTLLTDVPELCTTLPGTQEHCATSYNSSISCGRISSDDIFFAVKTTKKYHGDRVPVVKKTLGQHAKHVVFYSETEDPDVPTENIGVPNTDTGHCAKLKAIIDRSAVDRRFSDKPWLVVIDDDTIMSVPRMQQLLACYDPQEPILLGERYGFGVATGYGYEYVTGGGGMVLSRAGINMLRESGCGCWQDNSPDDMWLGNCFRNLNIPVTHSPAFHQARPVEYVASLLDHQSAVSFHKHYDIDPIAVYRDYLS</sequence>